<protein>
    <submittedName>
        <fullName evidence="1">Uncharacterized protein</fullName>
    </submittedName>
</protein>
<proteinExistence type="predicted"/>
<organism evidence="1 2">
    <name type="scientific">Meloidogyne enterolobii</name>
    <name type="common">Root-knot nematode worm</name>
    <name type="synonym">Meloidogyne mayaguensis</name>
    <dbReference type="NCBI Taxonomy" id="390850"/>
    <lineage>
        <taxon>Eukaryota</taxon>
        <taxon>Metazoa</taxon>
        <taxon>Ecdysozoa</taxon>
        <taxon>Nematoda</taxon>
        <taxon>Chromadorea</taxon>
        <taxon>Rhabditida</taxon>
        <taxon>Tylenchina</taxon>
        <taxon>Tylenchomorpha</taxon>
        <taxon>Tylenchoidea</taxon>
        <taxon>Meloidogynidae</taxon>
        <taxon>Meloidogyninae</taxon>
        <taxon>Meloidogyne</taxon>
    </lineage>
</organism>
<reference evidence="1" key="1">
    <citation type="submission" date="2023-11" db="EMBL/GenBank/DDBJ databases">
        <authorList>
            <person name="Poullet M."/>
        </authorList>
    </citation>
    <scope>NUCLEOTIDE SEQUENCE</scope>
    <source>
        <strain evidence="1">E1834</strain>
    </source>
</reference>
<gene>
    <name evidence="1" type="ORF">MENTE1834_LOCUS42928</name>
</gene>
<evidence type="ECO:0000313" key="1">
    <source>
        <dbReference type="EMBL" id="CAK5104138.1"/>
    </source>
</evidence>
<comment type="caution">
    <text evidence="1">The sequence shown here is derived from an EMBL/GenBank/DDBJ whole genome shotgun (WGS) entry which is preliminary data.</text>
</comment>
<dbReference type="EMBL" id="CAVMJV010000116">
    <property type="protein sequence ID" value="CAK5104138.1"/>
    <property type="molecule type" value="Genomic_DNA"/>
</dbReference>
<dbReference type="Proteomes" id="UP001497535">
    <property type="component" value="Unassembled WGS sequence"/>
</dbReference>
<accession>A0ACB1AUC0</accession>
<sequence>MAIFLINSIAILAMIVVKFRGYTYKLILLRIFYKIYICNLDAMALDQAGRDAVVYWHNYFRAELVAGRVKNKTGEFLPKAKDMMQMYFSAELEKQAQEWADKCTYSHSDPYGNYGENFYAYARKDNDSAAIEYVVKGWWSELEYRGALGPYPGQDCVAFDAPQNNRGIGHWTQLAWYNTNQVGCGIGRCPKYKSYVVCQYKPPGNVYTGCVYHAGEPCTSCPNSCNETSKLCLDPKYVSTTIGTTKTLLDTSKAPNTPTTKISQPTTGTTKTLLNTSKAPNTPTTKISELLTTSHKATITVETKTDTPKSDDCCCSSSSDEDD</sequence>
<keyword evidence="2" id="KW-1185">Reference proteome</keyword>
<evidence type="ECO:0000313" key="2">
    <source>
        <dbReference type="Proteomes" id="UP001497535"/>
    </source>
</evidence>
<name>A0ACB1AUC0_MELEN</name>